<gene>
    <name evidence="1" type="ORF">SAMN05216368_104196</name>
</gene>
<dbReference type="STRING" id="1424659.SAMN05216368_104196"/>
<evidence type="ECO:0000313" key="2">
    <source>
        <dbReference type="Proteomes" id="UP000199639"/>
    </source>
</evidence>
<sequence length="57" mass="6451">MTRNKADKDGVYGRRDRPILTALDKLDEPPSLTTLHTLIQERLPRIDLPELLLDVAG</sequence>
<dbReference type="Proteomes" id="UP000199639">
    <property type="component" value="Unassembled WGS sequence"/>
</dbReference>
<organism evidence="1 2">
    <name type="scientific">Cryobacterium flavum</name>
    <dbReference type="NCBI Taxonomy" id="1424659"/>
    <lineage>
        <taxon>Bacteria</taxon>
        <taxon>Bacillati</taxon>
        <taxon>Actinomycetota</taxon>
        <taxon>Actinomycetes</taxon>
        <taxon>Micrococcales</taxon>
        <taxon>Microbacteriaceae</taxon>
        <taxon>Cryobacterium</taxon>
    </lineage>
</organism>
<dbReference type="AlphaFoldDB" id="A0A5E9FX43"/>
<protein>
    <submittedName>
        <fullName evidence="1">Uncharacterized protein</fullName>
    </submittedName>
</protein>
<reference evidence="1 2" key="1">
    <citation type="submission" date="2016-10" db="EMBL/GenBank/DDBJ databases">
        <authorList>
            <person name="Varghese N."/>
            <person name="Submissions S."/>
        </authorList>
    </citation>
    <scope>NUCLEOTIDE SEQUENCE [LARGE SCALE GENOMIC DNA]</scope>
    <source>
        <strain evidence="1 2">CGMCC 1.11215</strain>
    </source>
</reference>
<dbReference type="EMBL" id="FNIB01000004">
    <property type="protein sequence ID" value="SDN21457.1"/>
    <property type="molecule type" value="Genomic_DNA"/>
</dbReference>
<name>A0A5E9FX43_9MICO</name>
<dbReference type="RefSeq" id="WP_158252799.1">
    <property type="nucleotide sequence ID" value="NZ_FNIB01000004.1"/>
</dbReference>
<evidence type="ECO:0000313" key="1">
    <source>
        <dbReference type="EMBL" id="SDN21457.1"/>
    </source>
</evidence>
<proteinExistence type="predicted"/>
<accession>A0A5E9FX43</accession>